<dbReference type="AlphaFoldDB" id="A0A9X7XUV7"/>
<accession>A0A9X7XUV7</accession>
<evidence type="ECO:0000313" key="2">
    <source>
        <dbReference type="Proteomes" id="UP000464749"/>
    </source>
</evidence>
<protein>
    <submittedName>
        <fullName evidence="1">Uncharacterized protein</fullName>
    </submittedName>
</protein>
<organism evidence="1 2">
    <name type="scientific">Lactobacillus johnsonii</name>
    <dbReference type="NCBI Taxonomy" id="33959"/>
    <lineage>
        <taxon>Bacteria</taxon>
        <taxon>Bacillati</taxon>
        <taxon>Bacillota</taxon>
        <taxon>Bacilli</taxon>
        <taxon>Lactobacillales</taxon>
        <taxon>Lactobacillaceae</taxon>
        <taxon>Lactobacillus</taxon>
    </lineage>
</organism>
<reference evidence="1 2" key="1">
    <citation type="submission" date="2019-06" db="EMBL/GenBank/DDBJ databases">
        <title>Whole genome sequencing of Lactobacillus johnsonii strain G2A.</title>
        <authorList>
            <person name="Conlan S."/>
            <person name="Thomas P.J."/>
            <person name="Mullikin J."/>
            <person name="Singer J."/>
            <person name="Weaver C."/>
            <person name="Segre J.A."/>
        </authorList>
    </citation>
    <scope>NUCLEOTIDE SEQUENCE [LARGE SCALE GENOMIC DNA]</scope>
    <source>
        <strain evidence="1 2">G2A</strain>
        <plasmid evidence="1 2">unnamed1</plasmid>
    </source>
</reference>
<name>A0A9X7XUV7_LACJH</name>
<dbReference type="RefSeq" id="WP_163588861.1">
    <property type="nucleotide sequence ID" value="NZ_CP040855.1"/>
</dbReference>
<gene>
    <name evidence="1" type="ORF">FEE39_09650</name>
</gene>
<sequence length="127" mass="15157">MSNNELIEYVENYTYIELQLTMNQALNHYESIEGIDSKYYSQFIPEKAIKQMVPRLAMNYMVSHICTDKHKIQMGVENYIKENYGIDYMKMLLKRSVSDQKIRILILDDFFDVSQLPQNEFWGLVVR</sequence>
<dbReference type="EMBL" id="CP040855">
    <property type="protein sequence ID" value="QIA88502.1"/>
    <property type="molecule type" value="Genomic_DNA"/>
</dbReference>
<evidence type="ECO:0000313" key="1">
    <source>
        <dbReference type="EMBL" id="QIA88502.1"/>
    </source>
</evidence>
<keyword evidence="1" id="KW-0614">Plasmid</keyword>
<dbReference type="Proteomes" id="UP000464749">
    <property type="component" value="Plasmid unnamed1"/>
</dbReference>
<proteinExistence type="predicted"/>
<geneLocation type="plasmid" evidence="1 2">
    <name>unnamed1</name>
</geneLocation>